<organism evidence="1 2">
    <name type="scientific">Paenibacillus solanacearum</name>
    <dbReference type="NCBI Taxonomy" id="2048548"/>
    <lineage>
        <taxon>Bacteria</taxon>
        <taxon>Bacillati</taxon>
        <taxon>Bacillota</taxon>
        <taxon>Bacilli</taxon>
        <taxon>Bacillales</taxon>
        <taxon>Paenibacillaceae</taxon>
        <taxon>Paenibacillus</taxon>
    </lineage>
</organism>
<gene>
    <name evidence="1" type="ORF">PAESOLCIP111_06730</name>
</gene>
<reference evidence="1" key="1">
    <citation type="submission" date="2021-06" db="EMBL/GenBank/DDBJ databases">
        <authorList>
            <person name="Criscuolo A."/>
        </authorList>
    </citation>
    <scope>NUCLEOTIDE SEQUENCE</scope>
    <source>
        <strain evidence="1">CIP111600</strain>
    </source>
</reference>
<comment type="caution">
    <text evidence="1">The sequence shown here is derived from an EMBL/GenBank/DDBJ whole genome shotgun (WGS) entry which is preliminary data.</text>
</comment>
<evidence type="ECO:0000313" key="1">
    <source>
        <dbReference type="EMBL" id="CAG7653264.1"/>
    </source>
</evidence>
<accession>A0A916K8F6</accession>
<protein>
    <submittedName>
        <fullName evidence="1">Uncharacterized protein</fullName>
    </submittedName>
</protein>
<dbReference type="EMBL" id="CAJVAS010000093">
    <property type="protein sequence ID" value="CAG7653264.1"/>
    <property type="molecule type" value="Genomic_DNA"/>
</dbReference>
<proteinExistence type="predicted"/>
<name>A0A916K8F6_9BACL</name>
<sequence>MRERLVYIYYRYGPIVDKMYEAVHGVIRLVLVRICRIHHDKCDSRLSVVFQLYFEGLTYVRRCCNWVCLCR</sequence>
<keyword evidence="2" id="KW-1185">Reference proteome</keyword>
<evidence type="ECO:0000313" key="2">
    <source>
        <dbReference type="Proteomes" id="UP000693672"/>
    </source>
</evidence>
<dbReference type="AlphaFoldDB" id="A0A916K8F6"/>
<dbReference type="Proteomes" id="UP000693672">
    <property type="component" value="Unassembled WGS sequence"/>
</dbReference>